<proteinExistence type="predicted"/>
<dbReference type="SUPFAM" id="SSF48452">
    <property type="entry name" value="TPR-like"/>
    <property type="match status" value="1"/>
</dbReference>
<comment type="caution">
    <text evidence="2">The sequence shown here is derived from an EMBL/GenBank/DDBJ whole genome shotgun (WGS) entry which is preliminary data.</text>
</comment>
<dbReference type="AlphaFoldDB" id="A0A401WS23"/>
<feature type="chain" id="PRO_5019253931" description="Tetratricopeptide repeat family protein" evidence="1">
    <location>
        <begin position="24"/>
        <end position="317"/>
    </location>
</feature>
<dbReference type="Proteomes" id="UP000287300">
    <property type="component" value="Unassembled WGS sequence"/>
</dbReference>
<dbReference type="RefSeq" id="WP_124295248.1">
    <property type="nucleotide sequence ID" value="NZ_BDES01000011.1"/>
</dbReference>
<evidence type="ECO:0008006" key="4">
    <source>
        <dbReference type="Google" id="ProtNLM"/>
    </source>
</evidence>
<evidence type="ECO:0000313" key="3">
    <source>
        <dbReference type="Proteomes" id="UP000287300"/>
    </source>
</evidence>
<name>A0A401WS23_ACEPA</name>
<feature type="signal peptide" evidence="1">
    <location>
        <begin position="1"/>
        <end position="23"/>
    </location>
</feature>
<keyword evidence="1" id="KW-0732">Signal</keyword>
<dbReference type="InterPro" id="IPR011990">
    <property type="entry name" value="TPR-like_helical_dom_sf"/>
</dbReference>
<dbReference type="EMBL" id="BDES01000011">
    <property type="protein sequence ID" value="GCD52074.1"/>
    <property type="molecule type" value="Genomic_DNA"/>
</dbReference>
<accession>A0A401WS23</accession>
<dbReference type="PROSITE" id="PS51257">
    <property type="entry name" value="PROKAR_LIPOPROTEIN"/>
    <property type="match status" value="1"/>
</dbReference>
<evidence type="ECO:0000256" key="1">
    <source>
        <dbReference type="SAM" id="SignalP"/>
    </source>
</evidence>
<gene>
    <name evidence="2" type="ORF">NBRC3188_0771</name>
</gene>
<reference evidence="2 3" key="1">
    <citation type="submission" date="2016-06" db="EMBL/GenBank/DDBJ databases">
        <title>Acetobacter pasteurianus NBRC 3188 whole genome sequencing project.</title>
        <authorList>
            <person name="Matsutani M."/>
            <person name="Shiwa Y."/>
            <person name="Okamoto-Kainuma A."/>
            <person name="Ishikawa M."/>
            <person name="Koizumi Y."/>
            <person name="Yoshikawa H."/>
            <person name="Yakushi T."/>
            <person name="Matsushita K."/>
        </authorList>
    </citation>
    <scope>NUCLEOTIDE SEQUENCE [LARGE SCALE GENOMIC DNA]</scope>
    <source>
        <strain evidence="2 3">NBRC 3188</strain>
    </source>
</reference>
<sequence>MRYFSPAAAVLCLPVLLAGCGGAAQDKPTAQDDAAWDQAMTAGRDSFELGRYTVAVTQYRKAADLALLRDDASAITEAGYDLAVAQLAANTPDKALQTAQATRQAAGVRGQTQLYSLDLVEAAAHYRLGHYRLGHYSSAISSATQAMQSSDSALAGRAALVLGLAADAQSDSANLQKAAAYLSSLKKPLSTTQQADQAEIQARVLRQSAPQQAEALAVQAADLRRNDGSYRDMARALALAARIASAQGDQQKARALWERAAQSAAAQSSGLNRMDAQTLAHGSINKGNYVPPEDDAAAWARDAGGVSLRPFEDKDAQ</sequence>
<organism evidence="2 3">
    <name type="scientific">Acetobacter pasteurianus NBRC 3188</name>
    <dbReference type="NCBI Taxonomy" id="1226663"/>
    <lineage>
        <taxon>Bacteria</taxon>
        <taxon>Pseudomonadati</taxon>
        <taxon>Pseudomonadota</taxon>
        <taxon>Alphaproteobacteria</taxon>
        <taxon>Acetobacterales</taxon>
        <taxon>Acetobacteraceae</taxon>
        <taxon>Acetobacter</taxon>
    </lineage>
</organism>
<evidence type="ECO:0000313" key="2">
    <source>
        <dbReference type="EMBL" id="GCD52074.1"/>
    </source>
</evidence>
<dbReference type="Gene3D" id="1.25.40.10">
    <property type="entry name" value="Tetratricopeptide repeat domain"/>
    <property type="match status" value="1"/>
</dbReference>
<protein>
    <recommendedName>
        <fullName evidence="4">Tetratricopeptide repeat family protein</fullName>
    </recommendedName>
</protein>